<evidence type="ECO:0008006" key="3">
    <source>
        <dbReference type="Google" id="ProtNLM"/>
    </source>
</evidence>
<comment type="caution">
    <text evidence="1">The sequence shown here is derived from an EMBL/GenBank/DDBJ whole genome shotgun (WGS) entry which is preliminary data.</text>
</comment>
<proteinExistence type="predicted"/>
<evidence type="ECO:0000313" key="2">
    <source>
        <dbReference type="Proteomes" id="UP000036045"/>
    </source>
</evidence>
<dbReference type="Pfam" id="PF10835">
    <property type="entry name" value="DUF2573"/>
    <property type="match status" value="1"/>
</dbReference>
<dbReference type="Proteomes" id="UP000036045">
    <property type="component" value="Unassembled WGS sequence"/>
</dbReference>
<dbReference type="RefSeq" id="WP_047942283.1">
    <property type="nucleotide sequence ID" value="NZ_CP053989.1"/>
</dbReference>
<name>A0A0J1LBQ3_NIACI</name>
<dbReference type="GeneID" id="56351035"/>
<dbReference type="AlphaFoldDB" id="A0A0J1LBQ3"/>
<organism evidence="1 2">
    <name type="scientific">Niallia circulans</name>
    <name type="common">Bacillus circulans</name>
    <dbReference type="NCBI Taxonomy" id="1397"/>
    <lineage>
        <taxon>Bacteria</taxon>
        <taxon>Bacillati</taxon>
        <taxon>Bacillota</taxon>
        <taxon>Bacilli</taxon>
        <taxon>Bacillales</taxon>
        <taxon>Bacillaceae</taxon>
        <taxon>Niallia</taxon>
    </lineage>
</organism>
<dbReference type="PATRIC" id="fig|1397.4.peg.5668"/>
<dbReference type="EMBL" id="LDPH01000009">
    <property type="protein sequence ID" value="KLV26340.1"/>
    <property type="molecule type" value="Genomic_DNA"/>
</dbReference>
<dbReference type="InterPro" id="IPR020393">
    <property type="entry name" value="Uncharacterised_YusU"/>
</dbReference>
<protein>
    <recommendedName>
        <fullName evidence="3">DUF2573 domain-containing protein</fullName>
    </recommendedName>
</protein>
<sequence length="82" mass="9853">MDEKFQEEFDALLSNYTELLLGEENEELKEKVQIWMLYTYMSKNMPGLVKHWNAKFPDGKQTIVQIISEIKKMNEIRKQNQK</sequence>
<dbReference type="OrthoDB" id="2619783at2"/>
<reference evidence="1 2" key="1">
    <citation type="submission" date="2015-05" db="EMBL/GenBank/DDBJ databases">
        <title>Whole genome sequence and identification of bacterial endophytes from Costus igneus.</title>
        <authorList>
            <person name="Lee Y.P."/>
            <person name="Gan H.M."/>
            <person name="Eng W."/>
            <person name="Wheatley M.S."/>
            <person name="Caraballo A."/>
            <person name="Polter S."/>
            <person name="Savka M.A."/>
            <person name="Hudson A.O."/>
        </authorList>
    </citation>
    <scope>NUCLEOTIDE SEQUENCE [LARGE SCALE GENOMIC DNA]</scope>
    <source>
        <strain evidence="1 2">RIT379</strain>
    </source>
</reference>
<accession>A0A0J1LBQ3</accession>
<keyword evidence="2" id="KW-1185">Reference proteome</keyword>
<gene>
    <name evidence="1" type="ORF">ABW02_11690</name>
</gene>
<evidence type="ECO:0000313" key="1">
    <source>
        <dbReference type="EMBL" id="KLV26340.1"/>
    </source>
</evidence>